<accession>A0A0B7B9Q3</accession>
<sequence>MYAQVNVVSAKQTENMRTVLLQLHTPGRVDTPPLFPATGNHRYFHVQKNVKLFLSVATNVMGCALIACKDLCM</sequence>
<gene>
    <name evidence="1" type="primary">ORF168423</name>
    <name evidence="2" type="synonym">ORF168430</name>
    <name evidence="3" type="synonym">ORF168437</name>
</gene>
<proteinExistence type="predicted"/>
<evidence type="ECO:0000313" key="2">
    <source>
        <dbReference type="EMBL" id="CEK89012.1"/>
    </source>
</evidence>
<dbReference type="EMBL" id="HACG01042146">
    <property type="protein sequence ID" value="CEK89011.1"/>
    <property type="molecule type" value="Transcribed_RNA"/>
</dbReference>
<evidence type="ECO:0000313" key="3">
    <source>
        <dbReference type="EMBL" id="CEK89013.1"/>
    </source>
</evidence>
<reference evidence="1" key="1">
    <citation type="submission" date="2014-12" db="EMBL/GenBank/DDBJ databases">
        <title>Insight into the proteome of Arion vulgaris.</title>
        <authorList>
            <person name="Aradska J."/>
            <person name="Bulat T."/>
            <person name="Smidak R."/>
            <person name="Sarate P."/>
            <person name="Gangsoo J."/>
            <person name="Sialana F."/>
            <person name="Bilban M."/>
            <person name="Lubec G."/>
        </authorList>
    </citation>
    <scope>NUCLEOTIDE SEQUENCE</scope>
    <source>
        <tissue evidence="1">Skin</tissue>
    </source>
</reference>
<evidence type="ECO:0000313" key="1">
    <source>
        <dbReference type="EMBL" id="CEK89011.1"/>
    </source>
</evidence>
<dbReference type="EMBL" id="HACG01042148">
    <property type="protein sequence ID" value="CEK89013.1"/>
    <property type="molecule type" value="Transcribed_RNA"/>
</dbReference>
<organism evidence="1">
    <name type="scientific">Arion vulgaris</name>
    <dbReference type="NCBI Taxonomy" id="1028688"/>
    <lineage>
        <taxon>Eukaryota</taxon>
        <taxon>Metazoa</taxon>
        <taxon>Spiralia</taxon>
        <taxon>Lophotrochozoa</taxon>
        <taxon>Mollusca</taxon>
        <taxon>Gastropoda</taxon>
        <taxon>Heterobranchia</taxon>
        <taxon>Euthyneura</taxon>
        <taxon>Panpulmonata</taxon>
        <taxon>Eupulmonata</taxon>
        <taxon>Stylommatophora</taxon>
        <taxon>Helicina</taxon>
        <taxon>Arionoidea</taxon>
        <taxon>Arionidae</taxon>
        <taxon>Arion</taxon>
    </lineage>
</organism>
<name>A0A0B7B9Q3_9EUPU</name>
<dbReference type="AlphaFoldDB" id="A0A0B7B9Q3"/>
<dbReference type="EMBL" id="HACG01042147">
    <property type="protein sequence ID" value="CEK89012.1"/>
    <property type="molecule type" value="Transcribed_RNA"/>
</dbReference>
<protein>
    <submittedName>
        <fullName evidence="1">Uncharacterized protein</fullName>
    </submittedName>
</protein>